<keyword evidence="2" id="KW-1185">Reference proteome</keyword>
<evidence type="ECO:0000313" key="2">
    <source>
        <dbReference type="Proteomes" id="UP000824120"/>
    </source>
</evidence>
<accession>A0A9J5XWA0</accession>
<gene>
    <name evidence="1" type="ORF">H5410_042987</name>
</gene>
<organism evidence="1 2">
    <name type="scientific">Solanum commersonii</name>
    <name type="common">Commerson's wild potato</name>
    <name type="synonym">Commerson's nightshade</name>
    <dbReference type="NCBI Taxonomy" id="4109"/>
    <lineage>
        <taxon>Eukaryota</taxon>
        <taxon>Viridiplantae</taxon>
        <taxon>Streptophyta</taxon>
        <taxon>Embryophyta</taxon>
        <taxon>Tracheophyta</taxon>
        <taxon>Spermatophyta</taxon>
        <taxon>Magnoliopsida</taxon>
        <taxon>eudicotyledons</taxon>
        <taxon>Gunneridae</taxon>
        <taxon>Pentapetalae</taxon>
        <taxon>asterids</taxon>
        <taxon>lamiids</taxon>
        <taxon>Solanales</taxon>
        <taxon>Solanaceae</taxon>
        <taxon>Solanoideae</taxon>
        <taxon>Solaneae</taxon>
        <taxon>Solanum</taxon>
    </lineage>
</organism>
<name>A0A9J5XWA0_SOLCO</name>
<dbReference type="OrthoDB" id="10645234at2759"/>
<dbReference type="AlphaFoldDB" id="A0A9J5XWA0"/>
<evidence type="ECO:0000313" key="1">
    <source>
        <dbReference type="EMBL" id="KAG5592473.1"/>
    </source>
</evidence>
<dbReference type="Proteomes" id="UP000824120">
    <property type="component" value="Chromosome 8"/>
</dbReference>
<reference evidence="1 2" key="1">
    <citation type="submission" date="2020-09" db="EMBL/GenBank/DDBJ databases">
        <title>De no assembly of potato wild relative species, Solanum commersonii.</title>
        <authorList>
            <person name="Cho K."/>
        </authorList>
    </citation>
    <scope>NUCLEOTIDE SEQUENCE [LARGE SCALE GENOMIC DNA]</scope>
    <source>
        <strain evidence="1">LZ3.2</strain>
        <tissue evidence="1">Leaf</tissue>
    </source>
</reference>
<proteinExistence type="predicted"/>
<protein>
    <submittedName>
        <fullName evidence="1">Uncharacterized protein</fullName>
    </submittedName>
</protein>
<sequence>MNPKLNIFKSCTSLPSSSFRFAVLKLSTAVNSHSKISISIPNTAACPIATGGGEANTTAVLPALLHTINNTNACIVIKLSTSSLPVKNAGCFAIGSDILPLPSIEITSDIVGLSVAPSCTHTTECCTTEYSKIMSLSYLASMTVMEQSLTEHCSALIPDEFDSASFLPVKNAGCFGVGSGILSLPSIEITSDIVGLSVAPSCTHNSPT</sequence>
<dbReference type="EMBL" id="JACXVP010000008">
    <property type="protein sequence ID" value="KAG5592473.1"/>
    <property type="molecule type" value="Genomic_DNA"/>
</dbReference>
<comment type="caution">
    <text evidence="1">The sequence shown here is derived from an EMBL/GenBank/DDBJ whole genome shotgun (WGS) entry which is preliminary data.</text>
</comment>